<keyword evidence="13 15" id="KW-0326">Glycosidase</keyword>
<dbReference type="SUPFAM" id="SSF81624">
    <property type="entry name" value="N-terminal domain of MutM-like DNA repair proteins"/>
    <property type="match status" value="1"/>
</dbReference>
<evidence type="ECO:0000256" key="5">
    <source>
        <dbReference type="ARBA" id="ARBA00022763"/>
    </source>
</evidence>
<evidence type="ECO:0000256" key="12">
    <source>
        <dbReference type="ARBA" id="ARBA00023268"/>
    </source>
</evidence>
<keyword evidence="6 15" id="KW-0863">Zinc-finger</keyword>
<keyword evidence="4 15" id="KW-0479">Metal-binding</keyword>
<sequence>MPELPEVESCRISIEPHLLNQKINYTIVRNVNLRRPVSKEIIDLKNQFILSIDRRAKYLLIRLTLGWIIIHFGMSGRLILLSEYIPPEKHDHIDIIMQNNILRYTDQRRFGIFLWVNDLSNNVLFNKLGLEPLSDEFNSEYLLKKLYLKKIIKQSIMDNKIVVGIGNIYANEILFSSGILPLRRSQDLNDKEVKSLVSNIKLTLLKAIKHGGTTLRNFLQSNGKPGFFANQLKVYGKFNEPCLSCGTKIIKEKHASRSSYWCPTCQV</sequence>
<comment type="catalytic activity">
    <reaction evidence="1 15">
        <text>Hydrolysis of DNA containing ring-opened 7-methylguanine residues, releasing 2,6-diamino-4-hydroxy-5-(N-methyl)formamidopyrimidine.</text>
        <dbReference type="EC" id="3.2.2.23"/>
    </reaction>
</comment>
<feature type="binding site" evidence="15">
    <location>
        <position position="90"/>
    </location>
    <ligand>
        <name>DNA</name>
        <dbReference type="ChEBI" id="CHEBI:16991"/>
    </ligand>
</feature>
<dbReference type="EC" id="4.2.99.18" evidence="15"/>
<dbReference type="Pfam" id="PF01149">
    <property type="entry name" value="Fapy_DNA_glyco"/>
    <property type="match status" value="1"/>
</dbReference>
<dbReference type="NCBIfam" id="TIGR00577">
    <property type="entry name" value="fpg"/>
    <property type="match status" value="1"/>
</dbReference>
<dbReference type="NCBIfam" id="NF002211">
    <property type="entry name" value="PRK01103.1"/>
    <property type="match status" value="1"/>
</dbReference>
<dbReference type="SUPFAM" id="SSF57716">
    <property type="entry name" value="Glucocorticoid receptor-like (DNA-binding domain)"/>
    <property type="match status" value="1"/>
</dbReference>
<feature type="domain" description="FPG-type" evidence="16">
    <location>
        <begin position="233"/>
        <end position="267"/>
    </location>
</feature>
<dbReference type="Pfam" id="PF06831">
    <property type="entry name" value="H2TH"/>
    <property type="match status" value="1"/>
</dbReference>
<dbReference type="InterPro" id="IPR015886">
    <property type="entry name" value="H2TH_FPG"/>
</dbReference>
<dbReference type="PANTHER" id="PTHR22993">
    <property type="entry name" value="FORMAMIDOPYRIMIDINE-DNA GLYCOSYLASE"/>
    <property type="match status" value="1"/>
</dbReference>
<dbReference type="InterPro" id="IPR000214">
    <property type="entry name" value="Znf_DNA_glyclase/AP_lyase"/>
</dbReference>
<organism evidence="18 19">
    <name type="scientific">Candidatus Pantoea edessiphila</name>
    <dbReference type="NCBI Taxonomy" id="2044610"/>
    <lineage>
        <taxon>Bacteria</taxon>
        <taxon>Pseudomonadati</taxon>
        <taxon>Pseudomonadota</taxon>
        <taxon>Gammaproteobacteria</taxon>
        <taxon>Enterobacterales</taxon>
        <taxon>Erwiniaceae</taxon>
        <taxon>Pantoea</taxon>
    </lineage>
</organism>
<dbReference type="Pfam" id="PF06827">
    <property type="entry name" value="zf-FPG_IleRS"/>
    <property type="match status" value="1"/>
</dbReference>
<evidence type="ECO:0000256" key="2">
    <source>
        <dbReference type="ARBA" id="ARBA00009409"/>
    </source>
</evidence>
<evidence type="ECO:0000313" key="18">
    <source>
        <dbReference type="EMBL" id="PPI87038.1"/>
    </source>
</evidence>
<comment type="similarity">
    <text evidence="2 15">Belongs to the FPG family.</text>
</comment>
<keyword evidence="9 15" id="KW-0238">DNA-binding</keyword>
<dbReference type="AlphaFoldDB" id="A0A2P5SXH0"/>
<evidence type="ECO:0000259" key="17">
    <source>
        <dbReference type="PROSITE" id="PS51068"/>
    </source>
</evidence>
<accession>A0A2P5SXH0</accession>
<dbReference type="InterPro" id="IPR020629">
    <property type="entry name" value="FPG_Glyclase"/>
</dbReference>
<protein>
    <recommendedName>
        <fullName evidence="15">Formamidopyrimidine-DNA glycosylase</fullName>
        <shortName evidence="15">Fapy-DNA glycosylase</shortName>
        <ecNumber evidence="15">3.2.2.23</ecNumber>
    </recommendedName>
    <alternativeName>
        <fullName evidence="15">DNA-(apurinic or apyrimidinic site) lyase MutM</fullName>
        <shortName evidence="15">AP lyase MutM</shortName>
        <ecNumber evidence="15">4.2.99.18</ecNumber>
    </alternativeName>
</protein>
<comment type="subunit">
    <text evidence="3 15">Monomer.</text>
</comment>
<dbReference type="Gene3D" id="1.10.8.50">
    <property type="match status" value="1"/>
</dbReference>
<dbReference type="InterPro" id="IPR035937">
    <property type="entry name" value="FPG_N"/>
</dbReference>
<keyword evidence="12 15" id="KW-0511">Multifunctional enzyme</keyword>
<evidence type="ECO:0000256" key="6">
    <source>
        <dbReference type="ARBA" id="ARBA00022771"/>
    </source>
</evidence>
<dbReference type="SUPFAM" id="SSF46946">
    <property type="entry name" value="S13-like H2TH domain"/>
    <property type="match status" value="1"/>
</dbReference>
<dbReference type="HAMAP" id="MF_00103">
    <property type="entry name" value="Fapy_DNA_glycosyl"/>
    <property type="match status" value="1"/>
</dbReference>
<evidence type="ECO:0000256" key="7">
    <source>
        <dbReference type="ARBA" id="ARBA00022801"/>
    </source>
</evidence>
<dbReference type="FunFam" id="3.20.190.10:FF:000001">
    <property type="entry name" value="Formamidopyrimidine-DNA glycosylase"/>
    <property type="match status" value="1"/>
</dbReference>
<dbReference type="InterPro" id="IPR015887">
    <property type="entry name" value="DNA_glyclase_Znf_dom_DNA_BS"/>
</dbReference>
<evidence type="ECO:0000256" key="9">
    <source>
        <dbReference type="ARBA" id="ARBA00023125"/>
    </source>
</evidence>
<dbReference type="GO" id="GO:0008270">
    <property type="term" value="F:zinc ion binding"/>
    <property type="evidence" value="ECO:0007669"/>
    <property type="project" value="UniProtKB-UniRule"/>
</dbReference>
<evidence type="ECO:0000256" key="10">
    <source>
        <dbReference type="ARBA" id="ARBA00023204"/>
    </source>
</evidence>
<dbReference type="RefSeq" id="WP_136131926.1">
    <property type="nucleotide sequence ID" value="NZ_PDKS01000005.1"/>
</dbReference>
<dbReference type="SMART" id="SM01232">
    <property type="entry name" value="H2TH"/>
    <property type="match status" value="1"/>
</dbReference>
<feature type="active site" description="Proton donor" evidence="15">
    <location>
        <position position="3"/>
    </location>
</feature>
<comment type="function">
    <text evidence="15">Involved in base excision repair of DNA damaged by oxidation or by mutagenic agents. Acts as DNA glycosylase that recognizes and removes damaged bases. Has a preference for oxidized purines, such as 7,8-dihydro-8-oxoguanine (8-oxoG). Has AP (apurinic/apyrimidinic) lyase activity and introduces nicks in the DNA strand. Cleaves the DNA backbone by beta-delta elimination to generate a single-strand break at the site of the removed base with both 3'- and 5'-phosphates.</text>
</comment>
<evidence type="ECO:0000256" key="13">
    <source>
        <dbReference type="ARBA" id="ARBA00023295"/>
    </source>
</evidence>
<reference evidence="18 19" key="1">
    <citation type="journal article" date="2018" name="Genome Biol. Evol.">
        <title>Cladogenesis and Genomic Streamlining in Extracellular Endosymbionts of Tropical Stink Bugs.</title>
        <authorList>
            <person name="Otero-Bravo A."/>
            <person name="Goffredi S."/>
            <person name="Sabree Z.L."/>
        </authorList>
    </citation>
    <scope>NUCLEOTIDE SEQUENCE [LARGE SCALE GENOMIC DNA]</scope>
    <source>
        <strain evidence="18 19">SoET</strain>
    </source>
</reference>
<dbReference type="GO" id="GO:0034039">
    <property type="term" value="F:8-oxo-7,8-dihydroguanine DNA N-glycosylase activity"/>
    <property type="evidence" value="ECO:0007669"/>
    <property type="project" value="TreeGrafter"/>
</dbReference>
<dbReference type="CDD" id="cd08966">
    <property type="entry name" value="EcFpg-like_N"/>
    <property type="match status" value="1"/>
</dbReference>
<dbReference type="InterPro" id="IPR012319">
    <property type="entry name" value="FPG_cat"/>
</dbReference>
<comment type="cofactor">
    <cofactor evidence="15">
        <name>Zn(2+)</name>
        <dbReference type="ChEBI" id="CHEBI:29105"/>
    </cofactor>
    <text evidence="15">Binds 1 zinc ion per subunit.</text>
</comment>
<feature type="active site" description="Proton donor; for delta-elimination activity" evidence="15">
    <location>
        <position position="257"/>
    </location>
</feature>
<comment type="caution">
    <text evidence="15">Lacks conserved residue(s) required for the propagation of feature annotation.</text>
</comment>
<dbReference type="PROSITE" id="PS51066">
    <property type="entry name" value="ZF_FPG_2"/>
    <property type="match status" value="1"/>
</dbReference>
<evidence type="ECO:0000256" key="3">
    <source>
        <dbReference type="ARBA" id="ARBA00011245"/>
    </source>
</evidence>
<evidence type="ECO:0000256" key="15">
    <source>
        <dbReference type="HAMAP-Rule" id="MF_00103"/>
    </source>
</evidence>
<feature type="active site" description="Schiff-base intermediate with DNA" evidence="15">
    <location>
        <position position="2"/>
    </location>
</feature>
<evidence type="ECO:0000256" key="8">
    <source>
        <dbReference type="ARBA" id="ARBA00022833"/>
    </source>
</evidence>
<dbReference type="GO" id="GO:0003684">
    <property type="term" value="F:damaged DNA binding"/>
    <property type="evidence" value="ECO:0007669"/>
    <property type="project" value="InterPro"/>
</dbReference>
<dbReference type="Proteomes" id="UP000296034">
    <property type="component" value="Unassembled WGS sequence"/>
</dbReference>
<dbReference type="InterPro" id="IPR010979">
    <property type="entry name" value="Ribosomal_uS13-like_H2TH"/>
</dbReference>
<dbReference type="OrthoDB" id="9800855at2"/>
<dbReference type="PANTHER" id="PTHR22993:SF9">
    <property type="entry name" value="FORMAMIDOPYRIMIDINE-DNA GLYCOSYLASE"/>
    <property type="match status" value="1"/>
</dbReference>
<dbReference type="EC" id="3.2.2.23" evidence="15"/>
<dbReference type="PROSITE" id="PS01242">
    <property type="entry name" value="ZF_FPG_1"/>
    <property type="match status" value="1"/>
</dbReference>
<comment type="catalytic activity">
    <reaction evidence="14 15">
        <text>2'-deoxyribonucleotide-(2'-deoxyribose 5'-phosphate)-2'-deoxyribonucleotide-DNA = a 3'-end 2'-deoxyribonucleotide-(2,3-dehydro-2,3-deoxyribose 5'-phosphate)-DNA + a 5'-end 5'-phospho-2'-deoxyribonucleoside-DNA + H(+)</text>
        <dbReference type="Rhea" id="RHEA:66592"/>
        <dbReference type="Rhea" id="RHEA-COMP:13180"/>
        <dbReference type="Rhea" id="RHEA-COMP:16897"/>
        <dbReference type="Rhea" id="RHEA-COMP:17067"/>
        <dbReference type="ChEBI" id="CHEBI:15378"/>
        <dbReference type="ChEBI" id="CHEBI:136412"/>
        <dbReference type="ChEBI" id="CHEBI:157695"/>
        <dbReference type="ChEBI" id="CHEBI:167181"/>
        <dbReference type="EC" id="4.2.99.18"/>
    </reaction>
</comment>
<comment type="caution">
    <text evidence="18">The sequence shown here is derived from an EMBL/GenBank/DDBJ whole genome shotgun (WGS) entry which is preliminary data.</text>
</comment>
<gene>
    <name evidence="15" type="primary">mutM</name>
    <name evidence="15" type="synonym">fpg</name>
    <name evidence="18" type="ORF">CRV11_03275</name>
</gene>
<name>A0A2P5SXH0_9GAMM</name>
<evidence type="ECO:0000259" key="16">
    <source>
        <dbReference type="PROSITE" id="PS51066"/>
    </source>
</evidence>
<dbReference type="Gene3D" id="3.20.190.10">
    <property type="entry name" value="MutM-like, N-terminal"/>
    <property type="match status" value="1"/>
</dbReference>
<evidence type="ECO:0000256" key="1">
    <source>
        <dbReference type="ARBA" id="ARBA00001668"/>
    </source>
</evidence>
<dbReference type="GO" id="GO:0140078">
    <property type="term" value="F:class I DNA-(apurinic or apyrimidinic site) endonuclease activity"/>
    <property type="evidence" value="ECO:0007669"/>
    <property type="project" value="UniProtKB-EC"/>
</dbReference>
<feature type="binding site" evidence="15">
    <location>
        <position position="108"/>
    </location>
    <ligand>
        <name>DNA</name>
        <dbReference type="ChEBI" id="CHEBI:16991"/>
    </ligand>
</feature>
<dbReference type="FunFam" id="1.10.8.50:FF:000003">
    <property type="entry name" value="Formamidopyrimidine-DNA glycosylase"/>
    <property type="match status" value="1"/>
</dbReference>
<evidence type="ECO:0000256" key="14">
    <source>
        <dbReference type="ARBA" id="ARBA00044632"/>
    </source>
</evidence>
<dbReference type="PROSITE" id="PS51068">
    <property type="entry name" value="FPG_CAT"/>
    <property type="match status" value="1"/>
</dbReference>
<dbReference type="EMBL" id="PDKS01000005">
    <property type="protein sequence ID" value="PPI87038.1"/>
    <property type="molecule type" value="Genomic_DNA"/>
</dbReference>
<proteinExistence type="inferred from homology"/>
<keyword evidence="7 15" id="KW-0378">Hydrolase</keyword>
<keyword evidence="10 15" id="KW-0234">DNA repair</keyword>
<evidence type="ECO:0000256" key="4">
    <source>
        <dbReference type="ARBA" id="ARBA00022723"/>
    </source>
</evidence>
<dbReference type="InterPro" id="IPR010663">
    <property type="entry name" value="Znf_FPG/IleRS"/>
</dbReference>
<feature type="active site" description="Proton donor; for beta-elimination activity" evidence="15">
    <location>
        <position position="57"/>
    </location>
</feature>
<dbReference type="GO" id="GO:0006284">
    <property type="term" value="P:base-excision repair"/>
    <property type="evidence" value="ECO:0007669"/>
    <property type="project" value="InterPro"/>
</dbReference>
<evidence type="ECO:0000313" key="19">
    <source>
        <dbReference type="Proteomes" id="UP000296034"/>
    </source>
</evidence>
<keyword evidence="5 15" id="KW-0227">DNA damage</keyword>
<dbReference type="SMART" id="SM00898">
    <property type="entry name" value="Fapy_DNA_glyco"/>
    <property type="match status" value="1"/>
</dbReference>
<keyword evidence="11 15" id="KW-0456">Lyase</keyword>
<feature type="domain" description="Formamidopyrimidine-DNA glycosylase catalytic" evidence="17">
    <location>
        <begin position="2"/>
        <end position="111"/>
    </location>
</feature>
<keyword evidence="8 15" id="KW-0862">Zinc</keyword>
<evidence type="ECO:0000256" key="11">
    <source>
        <dbReference type="ARBA" id="ARBA00023239"/>
    </source>
</evidence>